<reference evidence="2 3" key="1">
    <citation type="journal article" date="2023" name="bioRxiv">
        <title>Conserved and derived expression patterns and positive selection on dental genes reveal complex evolutionary context of ever-growing rodent molars.</title>
        <authorList>
            <person name="Calamari Z.T."/>
            <person name="Song A."/>
            <person name="Cohen E."/>
            <person name="Akter M."/>
            <person name="Roy R.D."/>
            <person name="Hallikas O."/>
            <person name="Christensen M.M."/>
            <person name="Li P."/>
            <person name="Marangoni P."/>
            <person name="Jernvall J."/>
            <person name="Klein O.D."/>
        </authorList>
    </citation>
    <scope>NUCLEOTIDE SEQUENCE [LARGE SCALE GENOMIC DNA]</scope>
    <source>
        <strain evidence="2">V071</strain>
    </source>
</reference>
<dbReference type="AlphaFoldDB" id="A0AAW0H3A1"/>
<proteinExistence type="predicted"/>
<gene>
    <name evidence="2" type="ORF">U0070_010800</name>
</gene>
<sequence length="75" mass="8386">MESGGSLEAPLQSNPPPPLLNGTDVSHCDFSPEATRERRFYKVHFSVFLLISIDNPPISSRSCNMINIGIYENDY</sequence>
<protein>
    <submittedName>
        <fullName evidence="2">Uncharacterized protein</fullName>
    </submittedName>
</protein>
<organism evidence="2 3">
    <name type="scientific">Myodes glareolus</name>
    <name type="common">Bank vole</name>
    <name type="synonym">Clethrionomys glareolus</name>
    <dbReference type="NCBI Taxonomy" id="447135"/>
    <lineage>
        <taxon>Eukaryota</taxon>
        <taxon>Metazoa</taxon>
        <taxon>Chordata</taxon>
        <taxon>Craniata</taxon>
        <taxon>Vertebrata</taxon>
        <taxon>Euteleostomi</taxon>
        <taxon>Mammalia</taxon>
        <taxon>Eutheria</taxon>
        <taxon>Euarchontoglires</taxon>
        <taxon>Glires</taxon>
        <taxon>Rodentia</taxon>
        <taxon>Myomorpha</taxon>
        <taxon>Muroidea</taxon>
        <taxon>Cricetidae</taxon>
        <taxon>Arvicolinae</taxon>
        <taxon>Myodes</taxon>
    </lineage>
</organism>
<dbReference type="EMBL" id="JBBHLL010000911">
    <property type="protein sequence ID" value="KAK7797077.1"/>
    <property type="molecule type" value="Genomic_DNA"/>
</dbReference>
<evidence type="ECO:0000313" key="3">
    <source>
        <dbReference type="Proteomes" id="UP001488838"/>
    </source>
</evidence>
<evidence type="ECO:0000313" key="2">
    <source>
        <dbReference type="EMBL" id="KAK7797077.1"/>
    </source>
</evidence>
<accession>A0AAW0H3A1</accession>
<evidence type="ECO:0000256" key="1">
    <source>
        <dbReference type="SAM" id="MobiDB-lite"/>
    </source>
</evidence>
<comment type="caution">
    <text evidence="2">The sequence shown here is derived from an EMBL/GenBank/DDBJ whole genome shotgun (WGS) entry which is preliminary data.</text>
</comment>
<name>A0AAW0H3A1_MYOGA</name>
<feature type="region of interest" description="Disordered" evidence="1">
    <location>
        <begin position="1"/>
        <end position="26"/>
    </location>
</feature>
<keyword evidence="3" id="KW-1185">Reference proteome</keyword>
<dbReference type="Proteomes" id="UP001488838">
    <property type="component" value="Unassembled WGS sequence"/>
</dbReference>